<sequence length="225" mass="25029">MSERLIGIITSSFFKILIPGIKVTIPLTILSFALSLVVGLLLALIQVADIKGLRQLARFYIWVFRGTPLIVQLFIIFFGLPNIGITLNAFPSAVLAFGLNLGAYNAEVFRSAILAIPKGQMEAAYMIGLSYPQAMIRVILPQSFPVAFPNLFNNLISLLKDTALASSITVIDLFTTAQQIAARTYEPFALYLEAAFIYLIFSTALTWLQRYLEQKLVWKSSDKKK</sequence>
<feature type="transmembrane region" description="Helical" evidence="8">
    <location>
        <begin position="23"/>
        <end position="47"/>
    </location>
</feature>
<dbReference type="STRING" id="515622.bpr_I1825"/>
<feature type="transmembrane region" description="Helical" evidence="8">
    <location>
        <begin position="59"/>
        <end position="79"/>
    </location>
</feature>
<keyword evidence="5" id="KW-0029">Amino-acid transport</keyword>
<evidence type="ECO:0000256" key="7">
    <source>
        <dbReference type="ARBA" id="ARBA00023136"/>
    </source>
</evidence>
<dbReference type="InterPro" id="IPR035906">
    <property type="entry name" value="MetI-like_sf"/>
</dbReference>
<evidence type="ECO:0000256" key="8">
    <source>
        <dbReference type="RuleBase" id="RU363032"/>
    </source>
</evidence>
<dbReference type="Pfam" id="PF00528">
    <property type="entry name" value="BPD_transp_1"/>
    <property type="match status" value="1"/>
</dbReference>
<gene>
    <name evidence="10" type="ordered locus">bpr_I1825</name>
</gene>
<keyword evidence="7 8" id="KW-0472">Membrane</keyword>
<organism evidence="10 11">
    <name type="scientific">Butyrivibrio proteoclasticus (strain ATCC 51982 / DSM 14932 / B316)</name>
    <name type="common">Clostridium proteoclasticum</name>
    <dbReference type="NCBI Taxonomy" id="515622"/>
    <lineage>
        <taxon>Bacteria</taxon>
        <taxon>Bacillati</taxon>
        <taxon>Bacillota</taxon>
        <taxon>Clostridia</taxon>
        <taxon>Lachnospirales</taxon>
        <taxon>Lachnospiraceae</taxon>
        <taxon>Butyrivibrio</taxon>
    </lineage>
</organism>
<dbReference type="Gene3D" id="1.10.3720.10">
    <property type="entry name" value="MetI-like"/>
    <property type="match status" value="1"/>
</dbReference>
<keyword evidence="2 8" id="KW-0813">Transport</keyword>
<dbReference type="CDD" id="cd06261">
    <property type="entry name" value="TM_PBP2"/>
    <property type="match status" value="1"/>
</dbReference>
<dbReference type="PROSITE" id="PS50928">
    <property type="entry name" value="ABC_TM1"/>
    <property type="match status" value="1"/>
</dbReference>
<dbReference type="InterPro" id="IPR010065">
    <property type="entry name" value="AA_ABC_transptr_permease_3TM"/>
</dbReference>
<protein>
    <submittedName>
        <fullName evidence="10">Amino acid ABC transporter permease protein</fullName>
    </submittedName>
</protein>
<dbReference type="HOGENOM" id="CLU_019602_1_4_9"/>
<dbReference type="SUPFAM" id="SSF161098">
    <property type="entry name" value="MetI-like"/>
    <property type="match status" value="1"/>
</dbReference>
<dbReference type="AlphaFoldDB" id="E0RVE1"/>
<keyword evidence="4 8" id="KW-0812">Transmembrane</keyword>
<dbReference type="Proteomes" id="UP000001299">
    <property type="component" value="Chromosome 1"/>
</dbReference>
<accession>E0RVE1</accession>
<comment type="subcellular location">
    <subcellularLocation>
        <location evidence="1 8">Cell membrane</location>
        <topology evidence="1 8">Multi-pass membrane protein</topology>
    </subcellularLocation>
</comment>
<evidence type="ECO:0000256" key="3">
    <source>
        <dbReference type="ARBA" id="ARBA00022475"/>
    </source>
</evidence>
<dbReference type="EMBL" id="CP001810">
    <property type="protein sequence ID" value="ADL34560.1"/>
    <property type="molecule type" value="Genomic_DNA"/>
</dbReference>
<comment type="similarity">
    <text evidence="8">Belongs to the binding-protein-dependent transport system permease family.</text>
</comment>
<evidence type="ECO:0000313" key="10">
    <source>
        <dbReference type="EMBL" id="ADL34560.1"/>
    </source>
</evidence>
<dbReference type="PANTHER" id="PTHR30614">
    <property type="entry name" value="MEMBRANE COMPONENT OF AMINO ACID ABC TRANSPORTER"/>
    <property type="match status" value="1"/>
</dbReference>
<feature type="transmembrane region" description="Helical" evidence="8">
    <location>
        <begin position="188"/>
        <end position="208"/>
    </location>
</feature>
<feature type="domain" description="ABC transmembrane type-1" evidence="9">
    <location>
        <begin position="21"/>
        <end position="209"/>
    </location>
</feature>
<evidence type="ECO:0000256" key="4">
    <source>
        <dbReference type="ARBA" id="ARBA00022692"/>
    </source>
</evidence>
<dbReference type="InterPro" id="IPR000515">
    <property type="entry name" value="MetI-like"/>
</dbReference>
<keyword evidence="3" id="KW-1003">Cell membrane</keyword>
<dbReference type="NCBIfam" id="TIGR01726">
    <property type="entry name" value="HEQRo_perm_3TM"/>
    <property type="match status" value="1"/>
</dbReference>
<dbReference type="GO" id="GO:0006865">
    <property type="term" value="P:amino acid transport"/>
    <property type="evidence" value="ECO:0007669"/>
    <property type="project" value="UniProtKB-KW"/>
</dbReference>
<evidence type="ECO:0000256" key="2">
    <source>
        <dbReference type="ARBA" id="ARBA00022448"/>
    </source>
</evidence>
<evidence type="ECO:0000256" key="5">
    <source>
        <dbReference type="ARBA" id="ARBA00022970"/>
    </source>
</evidence>
<dbReference type="FunFam" id="1.10.3720.10:FF:000006">
    <property type="entry name" value="Glutamate/aspartate ABC transporter, permease protein GltK"/>
    <property type="match status" value="1"/>
</dbReference>
<evidence type="ECO:0000256" key="1">
    <source>
        <dbReference type="ARBA" id="ARBA00004651"/>
    </source>
</evidence>
<dbReference type="eggNOG" id="COG0765">
    <property type="taxonomic scope" value="Bacteria"/>
</dbReference>
<proteinExistence type="inferred from homology"/>
<reference evidence="10 11" key="1">
    <citation type="journal article" date="2010" name="PLoS ONE">
        <title>The glycobiome of the rumen bacterium Butyrivibrio proteoclasticus B316(T) highlights adaptation to a polysaccharide-rich environment.</title>
        <authorList>
            <person name="Kelly W.J."/>
            <person name="Leahy S.C."/>
            <person name="Altermann E."/>
            <person name="Yeoman C.J."/>
            <person name="Dunne J.C."/>
            <person name="Kong Z."/>
            <person name="Pacheco D.M."/>
            <person name="Li D."/>
            <person name="Noel S.J."/>
            <person name="Moon C.D."/>
            <person name="Cookson A.L."/>
            <person name="Attwood G.T."/>
        </authorList>
    </citation>
    <scope>NUCLEOTIDE SEQUENCE [LARGE SCALE GENOMIC DNA]</scope>
    <source>
        <strain evidence="11">ATCC 51982 / DSM 14932 / B316</strain>
    </source>
</reference>
<dbReference type="GO" id="GO:0022857">
    <property type="term" value="F:transmembrane transporter activity"/>
    <property type="evidence" value="ECO:0007669"/>
    <property type="project" value="InterPro"/>
</dbReference>
<evidence type="ECO:0000256" key="6">
    <source>
        <dbReference type="ARBA" id="ARBA00022989"/>
    </source>
</evidence>
<dbReference type="GO" id="GO:0043190">
    <property type="term" value="C:ATP-binding cassette (ABC) transporter complex"/>
    <property type="evidence" value="ECO:0007669"/>
    <property type="project" value="InterPro"/>
</dbReference>
<keyword evidence="11" id="KW-1185">Reference proteome</keyword>
<name>E0RVE1_BUTPB</name>
<dbReference type="KEGG" id="bpb:bpr_I1825"/>
<dbReference type="PANTHER" id="PTHR30614:SF0">
    <property type="entry name" value="L-CYSTINE TRANSPORT SYSTEM PERMEASE PROTEIN TCYL"/>
    <property type="match status" value="1"/>
</dbReference>
<dbReference type="RefSeq" id="WP_013281214.1">
    <property type="nucleotide sequence ID" value="NC_014387.1"/>
</dbReference>
<evidence type="ECO:0000313" key="11">
    <source>
        <dbReference type="Proteomes" id="UP000001299"/>
    </source>
</evidence>
<evidence type="ECO:0000259" key="9">
    <source>
        <dbReference type="PROSITE" id="PS50928"/>
    </source>
</evidence>
<keyword evidence="6 8" id="KW-1133">Transmembrane helix</keyword>
<feature type="transmembrane region" description="Helical" evidence="8">
    <location>
        <begin position="85"/>
        <end position="103"/>
    </location>
</feature>
<dbReference type="InterPro" id="IPR043429">
    <property type="entry name" value="ArtM/GltK/GlnP/TcyL/YhdX-like"/>
</dbReference>